<proteinExistence type="predicted"/>
<dbReference type="RefSeq" id="WP_111513974.1">
    <property type="nucleotide sequence ID" value="NZ_QFYR01000001.1"/>
</dbReference>
<evidence type="ECO:0000313" key="2">
    <source>
        <dbReference type="Proteomes" id="UP000249725"/>
    </source>
</evidence>
<gene>
    <name evidence="1" type="ORF">DJ018_06195</name>
</gene>
<protein>
    <submittedName>
        <fullName evidence="1">Uncharacterized protein</fullName>
    </submittedName>
</protein>
<dbReference type="OrthoDB" id="7204693at2"/>
<keyword evidence="2" id="KW-1185">Reference proteome</keyword>
<dbReference type="Proteomes" id="UP000249725">
    <property type="component" value="Unassembled WGS sequence"/>
</dbReference>
<reference evidence="2" key="1">
    <citation type="submission" date="2018-05" db="EMBL/GenBank/DDBJ databases">
        <authorList>
            <person name="Li X."/>
        </authorList>
    </citation>
    <scope>NUCLEOTIDE SEQUENCE [LARGE SCALE GENOMIC DNA]</scope>
    <source>
        <strain evidence="2">YIM 73061</strain>
    </source>
</reference>
<dbReference type="EMBL" id="QFYR01000001">
    <property type="protein sequence ID" value="RAK57523.1"/>
    <property type="molecule type" value="Genomic_DNA"/>
</dbReference>
<comment type="caution">
    <text evidence="1">The sequence shown here is derived from an EMBL/GenBank/DDBJ whole genome shotgun (WGS) entry which is preliminary data.</text>
</comment>
<accession>A0A328AR69</accession>
<evidence type="ECO:0000313" key="1">
    <source>
        <dbReference type="EMBL" id="RAK57523.1"/>
    </source>
</evidence>
<organism evidence="1 2">
    <name type="scientific">Phenylobacterium deserti</name>
    <dbReference type="NCBI Taxonomy" id="1914756"/>
    <lineage>
        <taxon>Bacteria</taxon>
        <taxon>Pseudomonadati</taxon>
        <taxon>Pseudomonadota</taxon>
        <taxon>Alphaproteobacteria</taxon>
        <taxon>Caulobacterales</taxon>
        <taxon>Caulobacteraceae</taxon>
        <taxon>Phenylobacterium</taxon>
    </lineage>
</organism>
<dbReference type="AlphaFoldDB" id="A0A328AR69"/>
<sequence>METVFVARQVARKLRATEDSIDAALNQTAELLQDVLKAPVDAGVSPTVADETQVKVMAALKALSEARTAVVEAHEQAYRAGRRIGITRMGLDASGPSLHAEERVAMEDDRKVG</sequence>
<name>A0A328AR69_9CAUL</name>